<dbReference type="AlphaFoldDB" id="A0A238KUZ1"/>
<evidence type="ECO:0000313" key="4">
    <source>
        <dbReference type="Proteomes" id="UP000207598"/>
    </source>
</evidence>
<dbReference type="Proteomes" id="UP000207598">
    <property type="component" value="Unassembled WGS sequence"/>
</dbReference>
<evidence type="ECO:0000259" key="2">
    <source>
        <dbReference type="Pfam" id="PF00174"/>
    </source>
</evidence>
<feature type="domain" description="Oxidoreductase molybdopterin-binding" evidence="2">
    <location>
        <begin position="73"/>
        <end position="140"/>
    </location>
</feature>
<proteinExistence type="predicted"/>
<dbReference type="PROSITE" id="PS51257">
    <property type="entry name" value="PROKAR_LIPOPROTEIN"/>
    <property type="match status" value="1"/>
</dbReference>
<accession>A0A238KUZ1</accession>
<dbReference type="InterPro" id="IPR036374">
    <property type="entry name" value="OxRdtase_Mopterin-bd_sf"/>
</dbReference>
<dbReference type="SUPFAM" id="SSF56524">
    <property type="entry name" value="Oxidoreductase molybdopterin-binding domain"/>
    <property type="match status" value="1"/>
</dbReference>
<evidence type="ECO:0000313" key="3">
    <source>
        <dbReference type="EMBL" id="SMX46653.1"/>
    </source>
</evidence>
<dbReference type="RefSeq" id="WP_245853447.1">
    <property type="nucleotide sequence ID" value="NZ_FXYF01000010.1"/>
</dbReference>
<name>A0A238KUZ1_9RHOB</name>
<dbReference type="Pfam" id="PF00174">
    <property type="entry name" value="Oxidored_molyb"/>
    <property type="match status" value="1"/>
</dbReference>
<feature type="signal peptide" evidence="1">
    <location>
        <begin position="1"/>
        <end position="22"/>
    </location>
</feature>
<gene>
    <name evidence="3" type="ORF">MAA8898_03470</name>
</gene>
<evidence type="ECO:0000256" key="1">
    <source>
        <dbReference type="SAM" id="SignalP"/>
    </source>
</evidence>
<protein>
    <submittedName>
        <fullName evidence="3">Oxidoreductase molybdopterin binding domain protein</fullName>
    </submittedName>
</protein>
<reference evidence="3 4" key="1">
    <citation type="submission" date="2017-05" db="EMBL/GenBank/DDBJ databases">
        <authorList>
            <person name="Song R."/>
            <person name="Chenine A.L."/>
            <person name="Ruprecht R.M."/>
        </authorList>
    </citation>
    <scope>NUCLEOTIDE SEQUENCE [LARGE SCALE GENOMIC DNA]</scope>
    <source>
        <strain evidence="3 4">CECT 8898</strain>
    </source>
</reference>
<sequence length="166" mass="18042">MPRYLILALSMLASLACGPVLALDAPAGSPLLTVSGDLTVTNADDVAVFDLDMLHALEWREIDTYTPYSEGPQRFAGPTLASLLEALGVTEGTLLAIALNDYAIDIPVSDARDFDVLLAIEHNGEAMRPRNKGPIWVIYPMNGTEPLTEAHGSRMIWQLNRITVRP</sequence>
<keyword evidence="4" id="KW-1185">Reference proteome</keyword>
<keyword evidence="1" id="KW-0732">Signal</keyword>
<organism evidence="3 4">
    <name type="scientific">Maliponia aquimaris</name>
    <dbReference type="NCBI Taxonomy" id="1673631"/>
    <lineage>
        <taxon>Bacteria</taxon>
        <taxon>Pseudomonadati</taxon>
        <taxon>Pseudomonadota</taxon>
        <taxon>Alphaproteobacteria</taxon>
        <taxon>Rhodobacterales</taxon>
        <taxon>Paracoccaceae</taxon>
        <taxon>Maliponia</taxon>
    </lineage>
</organism>
<dbReference type="Gene3D" id="3.90.420.10">
    <property type="entry name" value="Oxidoreductase, molybdopterin-binding domain"/>
    <property type="match status" value="1"/>
</dbReference>
<dbReference type="EMBL" id="FXYF01000010">
    <property type="protein sequence ID" value="SMX46653.1"/>
    <property type="molecule type" value="Genomic_DNA"/>
</dbReference>
<dbReference type="InterPro" id="IPR000572">
    <property type="entry name" value="OxRdtase_Mopterin-bd_dom"/>
</dbReference>
<feature type="chain" id="PRO_5012421233" evidence="1">
    <location>
        <begin position="23"/>
        <end position="166"/>
    </location>
</feature>